<feature type="compositionally biased region" description="Basic and acidic residues" evidence="4">
    <location>
        <begin position="338"/>
        <end position="354"/>
    </location>
</feature>
<organism evidence="6 7">
    <name type="scientific">Plectosphaerella plurivora</name>
    <dbReference type="NCBI Taxonomy" id="936078"/>
    <lineage>
        <taxon>Eukaryota</taxon>
        <taxon>Fungi</taxon>
        <taxon>Dikarya</taxon>
        <taxon>Ascomycota</taxon>
        <taxon>Pezizomycotina</taxon>
        <taxon>Sordariomycetes</taxon>
        <taxon>Hypocreomycetidae</taxon>
        <taxon>Glomerellales</taxon>
        <taxon>Plectosphaerellaceae</taxon>
        <taxon>Plectosphaerella</taxon>
    </lineage>
</organism>
<comment type="caution">
    <text evidence="6">The sequence shown here is derived from an EMBL/GenBank/DDBJ whole genome shotgun (WGS) entry which is preliminary data.</text>
</comment>
<dbReference type="Proteomes" id="UP000770015">
    <property type="component" value="Unassembled WGS sequence"/>
</dbReference>
<feature type="compositionally biased region" description="Low complexity" evidence="4">
    <location>
        <begin position="299"/>
        <end position="311"/>
    </location>
</feature>
<sequence length="593" mass="65352">MAPLSPRRSSRARVNGVSQSQHNSSTSSLSSRGERNTRSLNKPASSKSTPTASLSSEPLDDFDDTLVTRRRTRGQEEIRDKIRADPYNMPADDDIQEDDESVRCICGFEEYPGPPPFEDESKHGKPNPEAEFFASIELSDEVSGLFVQCDVCKVWQHGACVGIFTEESSPDEYFCEKCRKDLHKIHTANNGQRYSNYVPLGRASQTSSRATSVTKDTPRSPKEQSARSVRAGSANHPSKRRSTMNSRDAAYDEEEQLRRAIQASKEQTSPELGDPPIRRPKRGRSDSDEDASNLKRQRTSSPSLSPPTSKTMIEEDTDDEGALRNGSKKNRSTRTHREKSEREDRDRARAENASKRKGRADRRRAEDSDPSEEIPLAATRAVVKQSTEVPPPPEPTPSSAPTPDPTPTAPVPPGSTHKKTARSHHKRGKGRNQYTKDRDDQEGSPARSMSRDTPRQTEEQASTNTKAAATDSTTKPTKKASLHSKVSMSDMKRRVAAFLDFISKTQIEMAGESSSGSQGSHSSSQNHSPRNGPQININGATPTKDVNGVPAINGASPDGQAQAEGQGFKDLNCVEMMDSLTRDLLKWQNQYAH</sequence>
<dbReference type="InterPro" id="IPR011011">
    <property type="entry name" value="Znf_FYVE_PHD"/>
</dbReference>
<dbReference type="Gene3D" id="3.30.40.10">
    <property type="entry name" value="Zinc/RING finger domain, C3HC4 (zinc finger)"/>
    <property type="match status" value="1"/>
</dbReference>
<accession>A0A9P9AGQ6</accession>
<dbReference type="InterPro" id="IPR013083">
    <property type="entry name" value="Znf_RING/FYVE/PHD"/>
</dbReference>
<feature type="domain" description="Zinc finger PHD-type" evidence="5">
    <location>
        <begin position="103"/>
        <end position="179"/>
    </location>
</feature>
<feature type="compositionally biased region" description="Basic and acidic residues" evidence="4">
    <location>
        <begin position="216"/>
        <end position="225"/>
    </location>
</feature>
<dbReference type="EMBL" id="JAGSXJ010000001">
    <property type="protein sequence ID" value="KAH6697518.1"/>
    <property type="molecule type" value="Genomic_DNA"/>
</dbReference>
<dbReference type="GO" id="GO:0008270">
    <property type="term" value="F:zinc ion binding"/>
    <property type="evidence" value="ECO:0007669"/>
    <property type="project" value="UniProtKB-KW"/>
</dbReference>
<evidence type="ECO:0000256" key="4">
    <source>
        <dbReference type="SAM" id="MobiDB-lite"/>
    </source>
</evidence>
<dbReference type="AlphaFoldDB" id="A0A9P9AGQ6"/>
<dbReference type="InterPro" id="IPR053051">
    <property type="entry name" value="HDAC_complex_subunit"/>
</dbReference>
<keyword evidence="2" id="KW-0863">Zinc-finger</keyword>
<feature type="compositionally biased region" description="Basic and acidic residues" evidence="4">
    <location>
        <begin position="449"/>
        <end position="458"/>
    </location>
</feature>
<dbReference type="GO" id="GO:0061188">
    <property type="term" value="P:negative regulation of rDNA heterochromatin formation"/>
    <property type="evidence" value="ECO:0007669"/>
    <property type="project" value="TreeGrafter"/>
</dbReference>
<feature type="compositionally biased region" description="Pro residues" evidence="4">
    <location>
        <begin position="389"/>
        <end position="413"/>
    </location>
</feature>
<keyword evidence="7" id="KW-1185">Reference proteome</keyword>
<feature type="compositionally biased region" description="Polar residues" evidence="4">
    <location>
        <begin position="203"/>
        <end position="215"/>
    </location>
</feature>
<protein>
    <submittedName>
        <fullName evidence="6">PHD-finger domain-containing protein</fullName>
    </submittedName>
</protein>
<feature type="compositionally biased region" description="Low complexity" evidence="4">
    <location>
        <begin position="513"/>
        <end position="528"/>
    </location>
</feature>
<gene>
    <name evidence="6" type="ORF">F5X68DRAFT_5210</name>
</gene>
<evidence type="ECO:0000256" key="2">
    <source>
        <dbReference type="ARBA" id="ARBA00022771"/>
    </source>
</evidence>
<proteinExistence type="predicted"/>
<dbReference type="PANTHER" id="PTHR47793">
    <property type="entry name" value="HISTONE DEACETYLASE COMPLEX SUBUNIT CTI6"/>
    <property type="match status" value="1"/>
</dbReference>
<evidence type="ECO:0000256" key="1">
    <source>
        <dbReference type="ARBA" id="ARBA00022723"/>
    </source>
</evidence>
<dbReference type="PROSITE" id="PS01359">
    <property type="entry name" value="ZF_PHD_1"/>
    <property type="match status" value="1"/>
</dbReference>
<feature type="compositionally biased region" description="Low complexity" evidence="4">
    <location>
        <begin position="42"/>
        <end position="56"/>
    </location>
</feature>
<dbReference type="GO" id="GO:0061186">
    <property type="term" value="P:negative regulation of silent mating-type cassette heterochromatin formation"/>
    <property type="evidence" value="ECO:0007669"/>
    <property type="project" value="TreeGrafter"/>
</dbReference>
<dbReference type="GO" id="GO:0070210">
    <property type="term" value="C:Rpd3L-Expanded complex"/>
    <property type="evidence" value="ECO:0007669"/>
    <property type="project" value="TreeGrafter"/>
</dbReference>
<feature type="compositionally biased region" description="Polar residues" evidence="4">
    <location>
        <begin position="529"/>
        <end position="541"/>
    </location>
</feature>
<dbReference type="InterPro" id="IPR003903">
    <property type="entry name" value="UIM_dom"/>
</dbReference>
<dbReference type="PANTHER" id="PTHR47793:SF1">
    <property type="entry name" value="HISTONE DEACETYLASE COMPLEX SUBUNIT CTI6"/>
    <property type="match status" value="1"/>
</dbReference>
<dbReference type="SMART" id="SM00249">
    <property type="entry name" value="PHD"/>
    <property type="match status" value="1"/>
</dbReference>
<reference evidence="6" key="1">
    <citation type="journal article" date="2021" name="Nat. Commun.">
        <title>Genetic determinants of endophytism in the Arabidopsis root mycobiome.</title>
        <authorList>
            <person name="Mesny F."/>
            <person name="Miyauchi S."/>
            <person name="Thiergart T."/>
            <person name="Pickel B."/>
            <person name="Atanasova L."/>
            <person name="Karlsson M."/>
            <person name="Huettel B."/>
            <person name="Barry K.W."/>
            <person name="Haridas S."/>
            <person name="Chen C."/>
            <person name="Bauer D."/>
            <person name="Andreopoulos W."/>
            <person name="Pangilinan J."/>
            <person name="LaButti K."/>
            <person name="Riley R."/>
            <person name="Lipzen A."/>
            <person name="Clum A."/>
            <person name="Drula E."/>
            <person name="Henrissat B."/>
            <person name="Kohler A."/>
            <person name="Grigoriev I.V."/>
            <person name="Martin F.M."/>
            <person name="Hacquard S."/>
        </authorList>
    </citation>
    <scope>NUCLEOTIDE SEQUENCE</scope>
    <source>
        <strain evidence="6">MPI-SDFR-AT-0117</strain>
    </source>
</reference>
<feature type="region of interest" description="Disordered" evidence="4">
    <location>
        <begin position="509"/>
        <end position="566"/>
    </location>
</feature>
<dbReference type="Pfam" id="PF20826">
    <property type="entry name" value="PHD_5"/>
    <property type="match status" value="1"/>
</dbReference>
<feature type="compositionally biased region" description="Low complexity" evidence="4">
    <location>
        <begin position="18"/>
        <end position="31"/>
    </location>
</feature>
<evidence type="ECO:0000259" key="5">
    <source>
        <dbReference type="SMART" id="SM00249"/>
    </source>
</evidence>
<feature type="compositionally biased region" description="Polar residues" evidence="4">
    <location>
        <begin position="459"/>
        <end position="475"/>
    </location>
</feature>
<dbReference type="GO" id="GO:0033698">
    <property type="term" value="C:Rpd3L complex"/>
    <property type="evidence" value="ECO:0007669"/>
    <property type="project" value="TreeGrafter"/>
</dbReference>
<dbReference type="PROSITE" id="PS50330">
    <property type="entry name" value="UIM"/>
    <property type="match status" value="1"/>
</dbReference>
<feature type="compositionally biased region" description="Basic residues" evidence="4">
    <location>
        <begin position="326"/>
        <end position="337"/>
    </location>
</feature>
<feature type="compositionally biased region" description="Basic and acidic residues" evidence="4">
    <location>
        <begin position="73"/>
        <end position="84"/>
    </location>
</feature>
<keyword evidence="3" id="KW-0862">Zinc</keyword>
<feature type="region of interest" description="Disordered" evidence="4">
    <location>
        <begin position="1"/>
        <end position="96"/>
    </location>
</feature>
<name>A0A9P9AGQ6_9PEZI</name>
<dbReference type="SUPFAM" id="SSF57903">
    <property type="entry name" value="FYVE/PHD zinc finger"/>
    <property type="match status" value="1"/>
</dbReference>
<evidence type="ECO:0000256" key="3">
    <source>
        <dbReference type="ARBA" id="ARBA00022833"/>
    </source>
</evidence>
<dbReference type="OrthoDB" id="418595at2759"/>
<feature type="compositionally biased region" description="Basic residues" evidence="4">
    <location>
        <begin position="416"/>
        <end position="430"/>
    </location>
</feature>
<evidence type="ECO:0000313" key="6">
    <source>
        <dbReference type="EMBL" id="KAH6697518.1"/>
    </source>
</evidence>
<keyword evidence="1" id="KW-0479">Metal-binding</keyword>
<dbReference type="InterPro" id="IPR001965">
    <property type="entry name" value="Znf_PHD"/>
</dbReference>
<dbReference type="InterPro" id="IPR019786">
    <property type="entry name" value="Zinc_finger_PHD-type_CS"/>
</dbReference>
<evidence type="ECO:0000313" key="7">
    <source>
        <dbReference type="Proteomes" id="UP000770015"/>
    </source>
</evidence>
<feature type="region of interest" description="Disordered" evidence="4">
    <location>
        <begin position="192"/>
        <end position="490"/>
    </location>
</feature>